<comment type="caution">
    <text evidence="1">The sequence shown here is derived from an EMBL/GenBank/DDBJ whole genome shotgun (WGS) entry which is preliminary data.</text>
</comment>
<dbReference type="SUPFAM" id="SSF56752">
    <property type="entry name" value="D-aminoacid aminotransferase-like PLP-dependent enzymes"/>
    <property type="match status" value="1"/>
</dbReference>
<reference evidence="1 2" key="1">
    <citation type="submission" date="2019-12" db="EMBL/GenBank/DDBJ databases">
        <title>Whole genome shotgun sequence of Streptomyces tubercidicus NBRC 13090.</title>
        <authorList>
            <person name="Ichikawa N."/>
            <person name="Kimura A."/>
            <person name="Kitahashi Y."/>
            <person name="Komaki H."/>
            <person name="Tamura T."/>
        </authorList>
    </citation>
    <scope>NUCLEOTIDE SEQUENCE [LARGE SCALE GENOMIC DNA]</scope>
    <source>
        <strain evidence="1 2">NBRC 13090</strain>
    </source>
</reference>
<dbReference type="InterPro" id="IPR043131">
    <property type="entry name" value="BCAT-like_N"/>
</dbReference>
<keyword evidence="2" id="KW-1185">Reference proteome</keyword>
<sequence length="283" mass="30814">MLNLRPSGPAFRVPHRVSADRLLHMALLNGHPADPDALRTLALTNYGHFTSMRVDDQHVRGLTRHLERLVRDCHSVFGADLDPGLVRRYVRDAVGDKPGAFVVRVTILDPGLDIARPADASDPHVLVTHRPAGALPLPPLRVKTVRYQRDVAQVKHAGLFGALHHRRAAQLAGFDDALFVGPDELVSEGGTWNVGFIDANGSVVWPKADVLPGVTMALLQERHVHSVAPVPVDHLPEMQAAFATNTTIGVRAISAIDDAHVPTEHPALVELRESFLALRGEQL</sequence>
<dbReference type="Pfam" id="PF01063">
    <property type="entry name" value="Aminotran_4"/>
    <property type="match status" value="1"/>
</dbReference>
<evidence type="ECO:0000313" key="2">
    <source>
        <dbReference type="Proteomes" id="UP000431826"/>
    </source>
</evidence>
<accession>A0A640UUF0</accession>
<dbReference type="GO" id="GO:0003824">
    <property type="term" value="F:catalytic activity"/>
    <property type="evidence" value="ECO:0007669"/>
    <property type="project" value="InterPro"/>
</dbReference>
<dbReference type="InterPro" id="IPR001544">
    <property type="entry name" value="Aminotrans_IV"/>
</dbReference>
<dbReference type="EMBL" id="BLIR01000001">
    <property type="protein sequence ID" value="GFE37995.1"/>
    <property type="molecule type" value="Genomic_DNA"/>
</dbReference>
<dbReference type="InterPro" id="IPR043132">
    <property type="entry name" value="BCAT-like_C"/>
</dbReference>
<dbReference type="InterPro" id="IPR036038">
    <property type="entry name" value="Aminotransferase-like"/>
</dbReference>
<dbReference type="Gene3D" id="3.30.470.10">
    <property type="match status" value="1"/>
</dbReference>
<evidence type="ECO:0008006" key="3">
    <source>
        <dbReference type="Google" id="ProtNLM"/>
    </source>
</evidence>
<proteinExistence type="predicted"/>
<evidence type="ECO:0000313" key="1">
    <source>
        <dbReference type="EMBL" id="GFE37995.1"/>
    </source>
</evidence>
<gene>
    <name evidence="1" type="ORF">Stube_26680</name>
</gene>
<organism evidence="1 2">
    <name type="scientific">Streptomyces tubercidicus</name>
    <dbReference type="NCBI Taxonomy" id="47759"/>
    <lineage>
        <taxon>Bacteria</taxon>
        <taxon>Bacillati</taxon>
        <taxon>Actinomycetota</taxon>
        <taxon>Actinomycetes</taxon>
        <taxon>Kitasatosporales</taxon>
        <taxon>Streptomycetaceae</taxon>
        <taxon>Streptomyces</taxon>
    </lineage>
</organism>
<dbReference type="Gene3D" id="3.20.10.10">
    <property type="entry name" value="D-amino Acid Aminotransferase, subunit A, domain 2"/>
    <property type="match status" value="1"/>
</dbReference>
<name>A0A640UUF0_9ACTN</name>
<dbReference type="NCBIfam" id="NF006734">
    <property type="entry name" value="PRK09266.1"/>
    <property type="match status" value="1"/>
</dbReference>
<dbReference type="AlphaFoldDB" id="A0A640UUF0"/>
<dbReference type="Proteomes" id="UP000431826">
    <property type="component" value="Unassembled WGS sequence"/>
</dbReference>
<protein>
    <recommendedName>
        <fullName evidence="3">Aminotransferase</fullName>
    </recommendedName>
</protein>